<feature type="region of interest" description="Disordered" evidence="1">
    <location>
        <begin position="24"/>
        <end position="70"/>
    </location>
</feature>
<protein>
    <submittedName>
        <fullName evidence="2">Uncharacterized protein</fullName>
    </submittedName>
</protein>
<feature type="compositionally biased region" description="Basic and acidic residues" evidence="1">
    <location>
        <begin position="52"/>
        <end position="61"/>
    </location>
</feature>
<proteinExistence type="predicted"/>
<evidence type="ECO:0000313" key="3">
    <source>
        <dbReference type="Proteomes" id="UP001501532"/>
    </source>
</evidence>
<reference evidence="3" key="1">
    <citation type="journal article" date="2019" name="Int. J. Syst. Evol. Microbiol.">
        <title>The Global Catalogue of Microorganisms (GCM) 10K type strain sequencing project: providing services to taxonomists for standard genome sequencing and annotation.</title>
        <authorList>
            <consortium name="The Broad Institute Genomics Platform"/>
            <consortium name="The Broad Institute Genome Sequencing Center for Infectious Disease"/>
            <person name="Wu L."/>
            <person name="Ma J."/>
        </authorList>
    </citation>
    <scope>NUCLEOTIDE SEQUENCE [LARGE SCALE GENOMIC DNA]</scope>
    <source>
        <strain evidence="3">JCM 9091</strain>
    </source>
</reference>
<organism evidence="2 3">
    <name type="scientific">Streptomyces glomeratus</name>
    <dbReference type="NCBI Taxonomy" id="284452"/>
    <lineage>
        <taxon>Bacteria</taxon>
        <taxon>Bacillati</taxon>
        <taxon>Actinomycetota</taxon>
        <taxon>Actinomycetes</taxon>
        <taxon>Kitasatosporales</taxon>
        <taxon>Streptomycetaceae</taxon>
        <taxon>Streptomyces</taxon>
    </lineage>
</organism>
<sequence>MTWADIGMAGGAVSVMGRPIVRWGGKRRAGGADGGCAPEDEATGSALAPFPGEREGDERGRGTRRPPASR</sequence>
<dbReference type="EMBL" id="BAAAUF010000002">
    <property type="protein sequence ID" value="GAA3026978.1"/>
    <property type="molecule type" value="Genomic_DNA"/>
</dbReference>
<comment type="caution">
    <text evidence="2">The sequence shown here is derived from an EMBL/GenBank/DDBJ whole genome shotgun (WGS) entry which is preliminary data.</text>
</comment>
<name>A0ABP6KYG0_9ACTN</name>
<keyword evidence="3" id="KW-1185">Reference proteome</keyword>
<gene>
    <name evidence="2" type="ORF">GCM10010448_06220</name>
</gene>
<evidence type="ECO:0000313" key="2">
    <source>
        <dbReference type="EMBL" id="GAA3026978.1"/>
    </source>
</evidence>
<accession>A0ABP6KYG0</accession>
<dbReference type="Proteomes" id="UP001501532">
    <property type="component" value="Unassembled WGS sequence"/>
</dbReference>
<evidence type="ECO:0000256" key="1">
    <source>
        <dbReference type="SAM" id="MobiDB-lite"/>
    </source>
</evidence>